<accession>A0A820IE69</accession>
<organism evidence="1 2">
    <name type="scientific">Rotaria sordida</name>
    <dbReference type="NCBI Taxonomy" id="392033"/>
    <lineage>
        <taxon>Eukaryota</taxon>
        <taxon>Metazoa</taxon>
        <taxon>Spiralia</taxon>
        <taxon>Gnathifera</taxon>
        <taxon>Rotifera</taxon>
        <taxon>Eurotatoria</taxon>
        <taxon>Bdelloidea</taxon>
        <taxon>Philodinida</taxon>
        <taxon>Philodinidae</taxon>
        <taxon>Rotaria</taxon>
    </lineage>
</organism>
<gene>
    <name evidence="1" type="ORF">OTI717_LOCUS42283</name>
</gene>
<dbReference type="Proteomes" id="UP000663823">
    <property type="component" value="Unassembled WGS sequence"/>
</dbReference>
<sequence length="96" mass="11846">MSSSNLDKLVSTKYGWHVNFDKKFDSKWKPFGRPRARQLMEYVPLFMRYLRVWYKLKKEKRRAHMDFINPVPLQQIYGKQIKKFYFVNIQIDKLKI</sequence>
<dbReference type="AlphaFoldDB" id="A0A820IE69"/>
<reference evidence="1" key="1">
    <citation type="submission" date="2021-02" db="EMBL/GenBank/DDBJ databases">
        <authorList>
            <person name="Nowell W R."/>
        </authorList>
    </citation>
    <scope>NUCLEOTIDE SEQUENCE</scope>
</reference>
<comment type="caution">
    <text evidence="1">The sequence shown here is derived from an EMBL/GenBank/DDBJ whole genome shotgun (WGS) entry which is preliminary data.</text>
</comment>
<dbReference type="EMBL" id="CAJOAX010049558">
    <property type="protein sequence ID" value="CAF4308873.1"/>
    <property type="molecule type" value="Genomic_DNA"/>
</dbReference>
<proteinExistence type="predicted"/>
<name>A0A820IE69_9BILA</name>
<protein>
    <submittedName>
        <fullName evidence="1">Uncharacterized protein</fullName>
    </submittedName>
</protein>
<evidence type="ECO:0000313" key="1">
    <source>
        <dbReference type="EMBL" id="CAF4308873.1"/>
    </source>
</evidence>
<evidence type="ECO:0000313" key="2">
    <source>
        <dbReference type="Proteomes" id="UP000663823"/>
    </source>
</evidence>